<comment type="caution">
    <text evidence="1">The sequence shown here is derived from an EMBL/GenBank/DDBJ whole genome shotgun (WGS) entry which is preliminary data.</text>
</comment>
<protein>
    <submittedName>
        <fullName evidence="1">Uncharacterized protein</fullName>
    </submittedName>
</protein>
<dbReference type="Proteomes" id="UP000827976">
    <property type="component" value="Chromosome 17"/>
</dbReference>
<accession>A0ACB7UBF7</accession>
<keyword evidence="2" id="KW-1185">Reference proteome</keyword>
<evidence type="ECO:0000313" key="2">
    <source>
        <dbReference type="Proteomes" id="UP000827976"/>
    </source>
</evidence>
<proteinExistence type="predicted"/>
<sequence length="153" mass="16863">MGEGMKNNESFSSDSDDSILSTSSELTEEEDDTASSSIGPLFELSSLMDQLPIKRGLSKYYQGKSQSFTSLSNVRCLEDLPKKETPYQKKKMKPSKSYGGGLDLGQKPLNYSLGPCSKAYINKKSGLRRSSNNLLFCNKPPHPPPHASLHKNL</sequence>
<dbReference type="EMBL" id="CM037027">
    <property type="protein sequence ID" value="KAH7657612.1"/>
    <property type="molecule type" value="Genomic_DNA"/>
</dbReference>
<reference evidence="2" key="1">
    <citation type="journal article" date="2022" name="Nat. Commun.">
        <title>Chromosome evolution and the genetic basis of agronomically important traits in greater yam.</title>
        <authorList>
            <person name="Bredeson J.V."/>
            <person name="Lyons J.B."/>
            <person name="Oniyinde I.O."/>
            <person name="Okereke N.R."/>
            <person name="Kolade O."/>
            <person name="Nnabue I."/>
            <person name="Nwadili C.O."/>
            <person name="Hribova E."/>
            <person name="Parker M."/>
            <person name="Nwogha J."/>
            <person name="Shu S."/>
            <person name="Carlson J."/>
            <person name="Kariba R."/>
            <person name="Muthemba S."/>
            <person name="Knop K."/>
            <person name="Barton G.J."/>
            <person name="Sherwood A.V."/>
            <person name="Lopez-Montes A."/>
            <person name="Asiedu R."/>
            <person name="Jamnadass R."/>
            <person name="Muchugi A."/>
            <person name="Goodstein D."/>
            <person name="Egesi C.N."/>
            <person name="Featherston J."/>
            <person name="Asfaw A."/>
            <person name="Simpson G.G."/>
            <person name="Dolezel J."/>
            <person name="Hendre P.S."/>
            <person name="Van Deynze A."/>
            <person name="Kumar P.L."/>
            <person name="Obidiegwu J.E."/>
            <person name="Bhattacharjee R."/>
            <person name="Rokhsar D.S."/>
        </authorList>
    </citation>
    <scope>NUCLEOTIDE SEQUENCE [LARGE SCALE GENOMIC DNA]</scope>
    <source>
        <strain evidence="2">cv. TDa95/00328</strain>
    </source>
</reference>
<evidence type="ECO:0000313" key="1">
    <source>
        <dbReference type="EMBL" id="KAH7657612.1"/>
    </source>
</evidence>
<organism evidence="1 2">
    <name type="scientific">Dioscorea alata</name>
    <name type="common">Purple yam</name>
    <dbReference type="NCBI Taxonomy" id="55571"/>
    <lineage>
        <taxon>Eukaryota</taxon>
        <taxon>Viridiplantae</taxon>
        <taxon>Streptophyta</taxon>
        <taxon>Embryophyta</taxon>
        <taxon>Tracheophyta</taxon>
        <taxon>Spermatophyta</taxon>
        <taxon>Magnoliopsida</taxon>
        <taxon>Liliopsida</taxon>
        <taxon>Dioscoreales</taxon>
        <taxon>Dioscoreaceae</taxon>
        <taxon>Dioscorea</taxon>
    </lineage>
</organism>
<gene>
    <name evidence="1" type="ORF">IHE45_17G033000</name>
</gene>
<name>A0ACB7UBF7_DIOAL</name>